<dbReference type="InterPro" id="IPR036397">
    <property type="entry name" value="RNaseH_sf"/>
</dbReference>
<organism evidence="2">
    <name type="scientific">Albugo laibachii Nc14</name>
    <dbReference type="NCBI Taxonomy" id="890382"/>
    <lineage>
        <taxon>Eukaryota</taxon>
        <taxon>Sar</taxon>
        <taxon>Stramenopiles</taxon>
        <taxon>Oomycota</taxon>
        <taxon>Peronosporomycetes</taxon>
        <taxon>Albuginales</taxon>
        <taxon>Albuginaceae</taxon>
        <taxon>Albugo</taxon>
    </lineage>
</organism>
<dbReference type="SUPFAM" id="SSF53098">
    <property type="entry name" value="Ribonuclease H-like"/>
    <property type="match status" value="1"/>
</dbReference>
<dbReference type="PROSITE" id="PS50994">
    <property type="entry name" value="INTEGRASE"/>
    <property type="match status" value="1"/>
</dbReference>
<dbReference type="AlphaFoldDB" id="F0WVN2"/>
<dbReference type="Gene3D" id="3.30.420.10">
    <property type="entry name" value="Ribonuclease H-like superfamily/Ribonuclease H"/>
    <property type="match status" value="1"/>
</dbReference>
<feature type="domain" description="Integrase catalytic" evidence="1">
    <location>
        <begin position="1"/>
        <end position="147"/>
    </location>
</feature>
<evidence type="ECO:0000259" key="1">
    <source>
        <dbReference type="PROSITE" id="PS50994"/>
    </source>
</evidence>
<dbReference type="InterPro" id="IPR012337">
    <property type="entry name" value="RNaseH-like_sf"/>
</dbReference>
<dbReference type="GO" id="GO:0003676">
    <property type="term" value="F:nucleic acid binding"/>
    <property type="evidence" value="ECO:0007669"/>
    <property type="project" value="InterPro"/>
</dbReference>
<name>F0WVN2_9STRA</name>
<dbReference type="EMBL" id="FR824345">
    <property type="protein sequence ID" value="CCA25476.1"/>
    <property type="molecule type" value="Genomic_DNA"/>
</dbReference>
<dbReference type="InterPro" id="IPR050951">
    <property type="entry name" value="Retrovirus_Pol_polyprotein"/>
</dbReference>
<dbReference type="PANTHER" id="PTHR37984">
    <property type="entry name" value="PROTEIN CBG26694"/>
    <property type="match status" value="1"/>
</dbReference>
<dbReference type="HOGENOM" id="CLU_1140506_0_0_1"/>
<reference evidence="2" key="1">
    <citation type="journal article" date="2011" name="PLoS Biol.">
        <title>Gene gain and loss during evolution of obligate parasitism in the white rust pathogen of Arabidopsis thaliana.</title>
        <authorList>
            <person name="Kemen E."/>
            <person name="Gardiner A."/>
            <person name="Schultz-Larsen T."/>
            <person name="Kemen A.C."/>
            <person name="Balmuth A.L."/>
            <person name="Robert-Seilaniantz A."/>
            <person name="Bailey K."/>
            <person name="Holub E."/>
            <person name="Studholme D.J."/>
            <person name="Maclean D."/>
            <person name="Jones J.D."/>
        </authorList>
    </citation>
    <scope>NUCLEOTIDE SEQUENCE</scope>
</reference>
<proteinExistence type="predicted"/>
<dbReference type="GO" id="GO:0015074">
    <property type="term" value="P:DNA integration"/>
    <property type="evidence" value="ECO:0007669"/>
    <property type="project" value="InterPro"/>
</dbReference>
<dbReference type="PANTHER" id="PTHR37984:SF5">
    <property type="entry name" value="PROTEIN NYNRIN-LIKE"/>
    <property type="match status" value="1"/>
</dbReference>
<gene>
    <name evidence="2" type="primary">AlNc14C300G10369</name>
    <name evidence="2" type="ORF">ALNC14_116200</name>
</gene>
<accession>F0WVN2</accession>
<evidence type="ECO:0000313" key="2">
    <source>
        <dbReference type="EMBL" id="CCA25476.1"/>
    </source>
</evidence>
<dbReference type="InterPro" id="IPR001584">
    <property type="entry name" value="Integrase_cat-core"/>
</dbReference>
<sequence length="252" mass="28670">MGESSSGESYAMVIKDDASKYCLLEPCRAADAAACADAHLRWFSLFGECKNWVSDQGTHFLNAVINHMKRALGANYHFTTARRPWANGTVERLMRELVRCTRVLLNEWRLQPSDWCRLLPVVQLILNPSPSPSMHNVPPITAMTGLNAMKLKDRIVVQSDPIIVSSLKDVFRRQRAQLESLAVALNNMHKMTADAYRKRRQQRDVQSKKPNVHMANFDIGDYVLHVDVWTHTKSKLRMRWNGPAEITATVSN</sequence>
<protein>
    <submittedName>
        <fullName evidence="2">AlNc14C300G10369 protein</fullName>
    </submittedName>
</protein>
<reference evidence="2" key="2">
    <citation type="submission" date="2011-02" db="EMBL/GenBank/DDBJ databases">
        <authorList>
            <person name="MacLean D."/>
        </authorList>
    </citation>
    <scope>NUCLEOTIDE SEQUENCE</scope>
</reference>